<reference evidence="1" key="2">
    <citation type="submission" date="2020-09" db="EMBL/GenBank/DDBJ databases">
        <authorList>
            <person name="Sun Q."/>
            <person name="Zhou Y."/>
        </authorList>
    </citation>
    <scope>NUCLEOTIDE SEQUENCE</scope>
    <source>
        <strain evidence="1">CGMCC 1.12777</strain>
    </source>
</reference>
<accession>A0A8J2ZTI9</accession>
<name>A0A8J2ZTI9_9BACL</name>
<evidence type="ECO:0000313" key="2">
    <source>
        <dbReference type="Proteomes" id="UP000656813"/>
    </source>
</evidence>
<keyword evidence="2" id="KW-1185">Reference proteome</keyword>
<dbReference type="Proteomes" id="UP000656813">
    <property type="component" value="Unassembled WGS sequence"/>
</dbReference>
<reference evidence="1" key="1">
    <citation type="journal article" date="2014" name="Int. J. Syst. Evol. Microbiol.">
        <title>Complete genome sequence of Corynebacterium casei LMG S-19264T (=DSM 44701T), isolated from a smear-ripened cheese.</title>
        <authorList>
            <consortium name="US DOE Joint Genome Institute (JGI-PGF)"/>
            <person name="Walter F."/>
            <person name="Albersmeier A."/>
            <person name="Kalinowski J."/>
            <person name="Ruckert C."/>
        </authorList>
    </citation>
    <scope>NUCLEOTIDE SEQUENCE</scope>
    <source>
        <strain evidence="1">CGMCC 1.12777</strain>
    </source>
</reference>
<comment type="caution">
    <text evidence="1">The sequence shown here is derived from an EMBL/GenBank/DDBJ whole genome shotgun (WGS) entry which is preliminary data.</text>
</comment>
<organism evidence="1 2">
    <name type="scientific">Pullulanibacillus pueri</name>
    <dbReference type="NCBI Taxonomy" id="1437324"/>
    <lineage>
        <taxon>Bacteria</taxon>
        <taxon>Bacillati</taxon>
        <taxon>Bacillota</taxon>
        <taxon>Bacilli</taxon>
        <taxon>Bacillales</taxon>
        <taxon>Sporolactobacillaceae</taxon>
        <taxon>Pullulanibacillus</taxon>
    </lineage>
</organism>
<proteinExistence type="predicted"/>
<sequence>MDIMFASFKNKNKHDTKTRQRTGFLLWQIDKLVEETFKSDIGLSPLKLGDKSSFLIFVSGI</sequence>
<dbReference type="AlphaFoldDB" id="A0A8J2ZTI9"/>
<dbReference type="EMBL" id="BMFV01000003">
    <property type="protein sequence ID" value="GGH76360.1"/>
    <property type="molecule type" value="Genomic_DNA"/>
</dbReference>
<protein>
    <submittedName>
        <fullName evidence="1">Uncharacterized protein</fullName>
    </submittedName>
</protein>
<gene>
    <name evidence="1" type="ORF">GCM10007096_06670</name>
</gene>
<evidence type="ECO:0000313" key="1">
    <source>
        <dbReference type="EMBL" id="GGH76360.1"/>
    </source>
</evidence>